<accession>A0A668RZA3</accession>
<name>A0A668RZA3_OREAU</name>
<dbReference type="Ensembl" id="ENSOABT00000010485.2">
    <property type="protein sequence ID" value="ENSOABP00000010137.1"/>
    <property type="gene ID" value="ENSOABG00000005363.2"/>
</dbReference>
<keyword evidence="2" id="KW-1185">Reference proteome</keyword>
<dbReference type="Gene3D" id="1.10.418.10">
    <property type="entry name" value="Calponin-like domain"/>
    <property type="match status" value="1"/>
</dbReference>
<reference evidence="1" key="2">
    <citation type="submission" date="2025-09" db="UniProtKB">
        <authorList>
            <consortium name="Ensembl"/>
        </authorList>
    </citation>
    <scope>IDENTIFICATION</scope>
</reference>
<dbReference type="InterPro" id="IPR001589">
    <property type="entry name" value="Actinin_actin-bd_CS"/>
</dbReference>
<proteinExistence type="predicted"/>
<dbReference type="AlphaFoldDB" id="A0A668RZA3"/>
<organism evidence="1 2">
    <name type="scientific">Oreochromis aureus</name>
    <name type="common">Israeli tilapia</name>
    <name type="synonym">Chromis aureus</name>
    <dbReference type="NCBI Taxonomy" id="47969"/>
    <lineage>
        <taxon>Eukaryota</taxon>
        <taxon>Metazoa</taxon>
        <taxon>Chordata</taxon>
        <taxon>Craniata</taxon>
        <taxon>Vertebrata</taxon>
        <taxon>Euteleostomi</taxon>
        <taxon>Actinopterygii</taxon>
        <taxon>Neopterygii</taxon>
        <taxon>Teleostei</taxon>
        <taxon>Neoteleostei</taxon>
        <taxon>Acanthomorphata</taxon>
        <taxon>Ovalentaria</taxon>
        <taxon>Cichlomorphae</taxon>
        <taxon>Cichliformes</taxon>
        <taxon>Cichlidae</taxon>
        <taxon>African cichlids</taxon>
        <taxon>Pseudocrenilabrinae</taxon>
        <taxon>Oreochromini</taxon>
        <taxon>Oreochromis</taxon>
    </lineage>
</organism>
<reference evidence="1" key="1">
    <citation type="submission" date="2025-08" db="UniProtKB">
        <authorList>
            <consortium name="Ensembl"/>
        </authorList>
    </citation>
    <scope>IDENTIFICATION</scope>
</reference>
<dbReference type="SUPFAM" id="SSF47576">
    <property type="entry name" value="Calponin-homology domain, CH-domain"/>
    <property type="match status" value="1"/>
</dbReference>
<evidence type="ECO:0000313" key="1">
    <source>
        <dbReference type="Ensembl" id="ENSOABP00000010137.1"/>
    </source>
</evidence>
<dbReference type="Proteomes" id="UP000472276">
    <property type="component" value="Unassembled WGS sequence"/>
</dbReference>
<sequence>MAGHGWEDWFEREEFIGQISDIRVQNLQVERELVQKRTFTRWINLHLEKVCAEHHDVITMDINGDSHSELCMWLCEAASV</sequence>
<protein>
    <recommendedName>
        <fullName evidence="3">Calponin-homology (CH) domain-containing protein</fullName>
    </recommendedName>
</protein>
<evidence type="ECO:0008006" key="3">
    <source>
        <dbReference type="Google" id="ProtNLM"/>
    </source>
</evidence>
<evidence type="ECO:0000313" key="2">
    <source>
        <dbReference type="Proteomes" id="UP000472276"/>
    </source>
</evidence>
<dbReference type="PROSITE" id="PS00019">
    <property type="entry name" value="ACTININ_1"/>
    <property type="match status" value="1"/>
</dbReference>
<dbReference type="InterPro" id="IPR036872">
    <property type="entry name" value="CH_dom_sf"/>
</dbReference>